<organism evidence="2 3">
    <name type="scientific">Candidatus Woesebacteria bacterium GW2011_GWC2_31_9</name>
    <dbReference type="NCBI Taxonomy" id="1618586"/>
    <lineage>
        <taxon>Bacteria</taxon>
        <taxon>Candidatus Woeseibacteriota</taxon>
    </lineage>
</organism>
<gene>
    <name evidence="2" type="ORF">UR21_C0006G0034</name>
</gene>
<proteinExistence type="predicted"/>
<accession>A0A0F9YJM3</accession>
<comment type="caution">
    <text evidence="2">The sequence shown here is derived from an EMBL/GenBank/DDBJ whole genome shotgun (WGS) entry which is preliminary data.</text>
</comment>
<reference evidence="2 3" key="1">
    <citation type="journal article" date="2015" name="Nature">
        <title>rRNA introns, odd ribosomes, and small enigmatic genomes across a large radiation of phyla.</title>
        <authorList>
            <person name="Brown C.T."/>
            <person name="Hug L.A."/>
            <person name="Thomas B.C."/>
            <person name="Sharon I."/>
            <person name="Castelle C.J."/>
            <person name="Singh A."/>
            <person name="Wilkins M.J."/>
            <person name="Williams K.H."/>
            <person name="Banfield J.F."/>
        </authorList>
    </citation>
    <scope>NUCLEOTIDE SEQUENCE [LARGE SCALE GENOMIC DNA]</scope>
</reference>
<sequence>MGLLPEREPIKKSYENPDEASPLNIERKEVVSPVLTHFKAQVKNDKGQNLIETPEGRKMEIKIPEDSKESLEGKIKGSKDESSAWSAGYWLRIIKKAIYFGWKVVFDK</sequence>
<dbReference type="EMBL" id="LBOI01000006">
    <property type="protein sequence ID" value="KKP31719.1"/>
    <property type="molecule type" value="Genomic_DNA"/>
</dbReference>
<evidence type="ECO:0000313" key="3">
    <source>
        <dbReference type="Proteomes" id="UP000034803"/>
    </source>
</evidence>
<evidence type="ECO:0000256" key="1">
    <source>
        <dbReference type="SAM" id="MobiDB-lite"/>
    </source>
</evidence>
<name>A0A0F9YJM3_9BACT</name>
<feature type="compositionally biased region" description="Basic and acidic residues" evidence="1">
    <location>
        <begin position="1"/>
        <end position="15"/>
    </location>
</feature>
<dbReference type="AlphaFoldDB" id="A0A0F9YJM3"/>
<evidence type="ECO:0000313" key="2">
    <source>
        <dbReference type="EMBL" id="KKP31719.1"/>
    </source>
</evidence>
<protein>
    <submittedName>
        <fullName evidence="2">Uncharacterized protein</fullName>
    </submittedName>
</protein>
<feature type="region of interest" description="Disordered" evidence="1">
    <location>
        <begin position="1"/>
        <end position="22"/>
    </location>
</feature>
<dbReference type="Proteomes" id="UP000034803">
    <property type="component" value="Unassembled WGS sequence"/>
</dbReference>